<evidence type="ECO:0000256" key="5">
    <source>
        <dbReference type="ARBA" id="ARBA00022840"/>
    </source>
</evidence>
<keyword evidence="5" id="KW-0067">ATP-binding</keyword>
<evidence type="ECO:0000313" key="8">
    <source>
        <dbReference type="EMBL" id="QDU90563.1"/>
    </source>
</evidence>
<name>A0A518DGF4_9BACT</name>
<feature type="domain" description="Protein kinase" evidence="7">
    <location>
        <begin position="32"/>
        <end position="292"/>
    </location>
</feature>
<dbReference type="InterPro" id="IPR008271">
    <property type="entry name" value="Ser/Thr_kinase_AS"/>
</dbReference>
<dbReference type="PANTHER" id="PTHR24351">
    <property type="entry name" value="RIBOSOMAL PROTEIN S6 KINASE"/>
    <property type="match status" value="1"/>
</dbReference>
<dbReference type="GO" id="GO:0005524">
    <property type="term" value="F:ATP binding"/>
    <property type="evidence" value="ECO:0007669"/>
    <property type="project" value="UniProtKB-KW"/>
</dbReference>
<dbReference type="RefSeq" id="WP_145289297.1">
    <property type="nucleotide sequence ID" value="NZ_CP036291.1"/>
</dbReference>
<dbReference type="Gene3D" id="3.30.200.20">
    <property type="entry name" value="Phosphorylase Kinase, domain 1"/>
    <property type="match status" value="1"/>
</dbReference>
<dbReference type="SMART" id="SM00220">
    <property type="entry name" value="S_TKc"/>
    <property type="match status" value="1"/>
</dbReference>
<dbReference type="Proteomes" id="UP000317429">
    <property type="component" value="Chromosome"/>
</dbReference>
<dbReference type="PROSITE" id="PS00108">
    <property type="entry name" value="PROTEIN_KINASE_ST"/>
    <property type="match status" value="1"/>
</dbReference>
<dbReference type="InterPro" id="IPR011009">
    <property type="entry name" value="Kinase-like_dom_sf"/>
</dbReference>
<keyword evidence="1" id="KW-0723">Serine/threonine-protein kinase</keyword>
<keyword evidence="4 8" id="KW-0418">Kinase</keyword>
<accession>A0A518DGF4</accession>
<evidence type="ECO:0000256" key="1">
    <source>
        <dbReference type="ARBA" id="ARBA00022527"/>
    </source>
</evidence>
<feature type="compositionally biased region" description="Low complexity" evidence="6">
    <location>
        <begin position="8"/>
        <end position="18"/>
    </location>
</feature>
<protein>
    <submittedName>
        <fullName evidence="8">Serine/threonine-protein kinase PrkC</fullName>
        <ecNumber evidence="8">2.7.11.1</ecNumber>
    </submittedName>
</protein>
<gene>
    <name evidence="8" type="primary">prkC_11</name>
    <name evidence="8" type="ORF">Pla175_39700</name>
</gene>
<evidence type="ECO:0000259" key="7">
    <source>
        <dbReference type="PROSITE" id="PS50011"/>
    </source>
</evidence>
<dbReference type="AlphaFoldDB" id="A0A518DGF4"/>
<dbReference type="EC" id="2.7.11.1" evidence="8"/>
<dbReference type="SUPFAM" id="SSF56112">
    <property type="entry name" value="Protein kinase-like (PK-like)"/>
    <property type="match status" value="1"/>
</dbReference>
<evidence type="ECO:0000256" key="6">
    <source>
        <dbReference type="SAM" id="MobiDB-lite"/>
    </source>
</evidence>
<dbReference type="CDD" id="cd14014">
    <property type="entry name" value="STKc_PknB_like"/>
    <property type="match status" value="1"/>
</dbReference>
<organism evidence="8 9">
    <name type="scientific">Pirellulimonas nuda</name>
    <dbReference type="NCBI Taxonomy" id="2528009"/>
    <lineage>
        <taxon>Bacteria</taxon>
        <taxon>Pseudomonadati</taxon>
        <taxon>Planctomycetota</taxon>
        <taxon>Planctomycetia</taxon>
        <taxon>Pirellulales</taxon>
        <taxon>Lacipirellulaceae</taxon>
        <taxon>Pirellulimonas</taxon>
    </lineage>
</organism>
<dbReference type="EMBL" id="CP036291">
    <property type="protein sequence ID" value="QDU90563.1"/>
    <property type="molecule type" value="Genomic_DNA"/>
</dbReference>
<sequence>MPLAEQSTKPATAPAAAKPADRRKMVGRLGPWRLVRLMGEGALNRVYLAEHEDAPGAACYAIKTLKKEWWNDTGAIELQRREALVGRKVSHPNLLPVLAAHVAAPPFYVVTPRIVGQSLQALLQGGRPRLPQALWIARQAAEALAALHQQTGMIHGDVKPSNVLVGPDGHATLLDLGFCQSANETRAWSARPVMGTLSYIAPERVTSACGADARSDLYSLGVMLYEMIAGRLPLEADEPARLIEMHRQAKPECIRSVRPDLPKPVASLVHRLLAKEALRRPDSAAAVARELVRLEIACFSLT</sequence>
<dbReference type="PROSITE" id="PS50011">
    <property type="entry name" value="PROTEIN_KINASE_DOM"/>
    <property type="match status" value="1"/>
</dbReference>
<evidence type="ECO:0000256" key="2">
    <source>
        <dbReference type="ARBA" id="ARBA00022679"/>
    </source>
</evidence>
<keyword evidence="2 8" id="KW-0808">Transferase</keyword>
<reference evidence="8 9" key="1">
    <citation type="submission" date="2019-02" db="EMBL/GenBank/DDBJ databases">
        <title>Deep-cultivation of Planctomycetes and their phenomic and genomic characterization uncovers novel biology.</title>
        <authorList>
            <person name="Wiegand S."/>
            <person name="Jogler M."/>
            <person name="Boedeker C."/>
            <person name="Pinto D."/>
            <person name="Vollmers J."/>
            <person name="Rivas-Marin E."/>
            <person name="Kohn T."/>
            <person name="Peeters S.H."/>
            <person name="Heuer A."/>
            <person name="Rast P."/>
            <person name="Oberbeckmann S."/>
            <person name="Bunk B."/>
            <person name="Jeske O."/>
            <person name="Meyerdierks A."/>
            <person name="Storesund J.E."/>
            <person name="Kallscheuer N."/>
            <person name="Luecker S."/>
            <person name="Lage O.M."/>
            <person name="Pohl T."/>
            <person name="Merkel B.J."/>
            <person name="Hornburger P."/>
            <person name="Mueller R.-W."/>
            <person name="Bruemmer F."/>
            <person name="Labrenz M."/>
            <person name="Spormann A.M."/>
            <person name="Op den Camp H."/>
            <person name="Overmann J."/>
            <person name="Amann R."/>
            <person name="Jetten M.S.M."/>
            <person name="Mascher T."/>
            <person name="Medema M.H."/>
            <person name="Devos D.P."/>
            <person name="Kaster A.-K."/>
            <person name="Ovreas L."/>
            <person name="Rohde M."/>
            <person name="Galperin M.Y."/>
            <person name="Jogler C."/>
        </authorList>
    </citation>
    <scope>NUCLEOTIDE SEQUENCE [LARGE SCALE GENOMIC DNA]</scope>
    <source>
        <strain evidence="8 9">Pla175</strain>
    </source>
</reference>
<evidence type="ECO:0000313" key="9">
    <source>
        <dbReference type="Proteomes" id="UP000317429"/>
    </source>
</evidence>
<dbReference type="Pfam" id="PF00069">
    <property type="entry name" value="Pkinase"/>
    <property type="match status" value="1"/>
</dbReference>
<dbReference type="OrthoDB" id="9801841at2"/>
<dbReference type="Gene3D" id="1.10.510.10">
    <property type="entry name" value="Transferase(Phosphotransferase) domain 1"/>
    <property type="match status" value="1"/>
</dbReference>
<dbReference type="KEGG" id="pnd:Pla175_39700"/>
<dbReference type="InterPro" id="IPR000719">
    <property type="entry name" value="Prot_kinase_dom"/>
</dbReference>
<evidence type="ECO:0000256" key="4">
    <source>
        <dbReference type="ARBA" id="ARBA00022777"/>
    </source>
</evidence>
<feature type="region of interest" description="Disordered" evidence="6">
    <location>
        <begin position="1"/>
        <end position="22"/>
    </location>
</feature>
<proteinExistence type="predicted"/>
<dbReference type="GO" id="GO:0004674">
    <property type="term" value="F:protein serine/threonine kinase activity"/>
    <property type="evidence" value="ECO:0007669"/>
    <property type="project" value="UniProtKB-KW"/>
</dbReference>
<keyword evidence="3" id="KW-0547">Nucleotide-binding</keyword>
<keyword evidence="9" id="KW-1185">Reference proteome</keyword>
<evidence type="ECO:0000256" key="3">
    <source>
        <dbReference type="ARBA" id="ARBA00022741"/>
    </source>
</evidence>